<dbReference type="EMBL" id="CP001650">
    <property type="protein sequence ID" value="ADF50493.1"/>
    <property type="molecule type" value="Genomic_DNA"/>
</dbReference>
<dbReference type="HOGENOM" id="CLU_1633329_0_0_10"/>
<feature type="signal peptide" evidence="1">
    <location>
        <begin position="1"/>
        <end position="18"/>
    </location>
</feature>
<dbReference type="OrthoDB" id="1446228at2"/>
<evidence type="ECO:0000256" key="1">
    <source>
        <dbReference type="SAM" id="SignalP"/>
    </source>
</evidence>
<dbReference type="AlphaFoldDB" id="D5BCI0"/>
<name>D5BCI0_ZUNPS</name>
<organism evidence="2 3">
    <name type="scientific">Zunongwangia profunda (strain DSM 18752 / CCTCC AB 206139 / SM-A87)</name>
    <name type="common">Wangia profunda</name>
    <dbReference type="NCBI Taxonomy" id="655815"/>
    <lineage>
        <taxon>Bacteria</taxon>
        <taxon>Pseudomonadati</taxon>
        <taxon>Bacteroidota</taxon>
        <taxon>Flavobacteriia</taxon>
        <taxon>Flavobacteriales</taxon>
        <taxon>Flavobacteriaceae</taxon>
        <taxon>Zunongwangia</taxon>
    </lineage>
</organism>
<evidence type="ECO:0000313" key="3">
    <source>
        <dbReference type="Proteomes" id="UP000001654"/>
    </source>
</evidence>
<gene>
    <name evidence="2" type="ordered locus">ZPR_0130</name>
</gene>
<accession>D5BCI0</accession>
<dbReference type="Proteomes" id="UP000001654">
    <property type="component" value="Chromosome"/>
</dbReference>
<sequence length="170" mass="18760">MRATLRFLFLLVFLVGCAGDDEEEIECSLEKNALLDSYYSPQFLIRLVDASGENLLENGSIDPEIITIQSASGNSDFVYIPEIENTATNTIASEIQYSLGVFMAGGKETYKYQISVEGFETTDLVIRAEQIEEPCYSYIIPISASINGEVLAQIEVSETELLVILPLVAQ</sequence>
<reference evidence="2 3" key="1">
    <citation type="journal article" date="2010" name="BMC Genomics">
        <title>The complete genome of Zunongwangia profunda SM-A87 reveals its adaptation to the deep-sea environment and ecological role in sedimentary organic nitrogen degradation.</title>
        <authorList>
            <person name="Qin Q.L."/>
            <person name="Zhang X.Y."/>
            <person name="Wang X.M."/>
            <person name="Liu G.M."/>
            <person name="Chen X.L."/>
            <person name="Xie B.B."/>
            <person name="Dang H.Y."/>
            <person name="Zhou B.C."/>
            <person name="Yu J."/>
            <person name="Zhang Y.Z."/>
        </authorList>
    </citation>
    <scope>NUCLEOTIDE SEQUENCE [LARGE SCALE GENOMIC DNA]</scope>
    <source>
        <strain evidence="3">DSM 18752 / CCTCC AB 206139 / SM-A87</strain>
    </source>
</reference>
<evidence type="ECO:0000313" key="2">
    <source>
        <dbReference type="EMBL" id="ADF50493.1"/>
    </source>
</evidence>
<protein>
    <recommendedName>
        <fullName evidence="4">Secreted protein</fullName>
    </recommendedName>
</protein>
<feature type="chain" id="PRO_5003069798" description="Secreted protein" evidence="1">
    <location>
        <begin position="19"/>
        <end position="170"/>
    </location>
</feature>
<evidence type="ECO:0008006" key="4">
    <source>
        <dbReference type="Google" id="ProtNLM"/>
    </source>
</evidence>
<dbReference type="RefSeq" id="WP_013069646.1">
    <property type="nucleotide sequence ID" value="NC_014041.1"/>
</dbReference>
<dbReference type="PROSITE" id="PS51257">
    <property type="entry name" value="PROKAR_LIPOPROTEIN"/>
    <property type="match status" value="1"/>
</dbReference>
<dbReference type="eggNOG" id="ENOG5031P06">
    <property type="taxonomic scope" value="Bacteria"/>
</dbReference>
<keyword evidence="1" id="KW-0732">Signal</keyword>
<keyword evidence="3" id="KW-1185">Reference proteome</keyword>
<proteinExistence type="predicted"/>
<dbReference type="KEGG" id="zpr:ZPR_0130"/>